<dbReference type="AlphaFoldDB" id="A0A8T2R026"/>
<proteinExistence type="inferred from homology"/>
<evidence type="ECO:0000256" key="13">
    <source>
        <dbReference type="RuleBase" id="RU004335"/>
    </source>
</evidence>
<dbReference type="InterPro" id="IPR000490">
    <property type="entry name" value="Glyco_hydro_17"/>
</dbReference>
<evidence type="ECO:0000256" key="6">
    <source>
        <dbReference type="ARBA" id="ARBA00022622"/>
    </source>
</evidence>
<dbReference type="GO" id="GO:0098552">
    <property type="term" value="C:side of membrane"/>
    <property type="evidence" value="ECO:0007669"/>
    <property type="project" value="UniProtKB-KW"/>
</dbReference>
<comment type="subcellular location">
    <subcellularLocation>
        <location evidence="2">Cell membrane</location>
        <topology evidence="2">Lipid-anchor</topology>
        <topology evidence="2">GPI-anchor</topology>
    </subcellularLocation>
</comment>
<keyword evidence="9 14" id="KW-0472">Membrane</keyword>
<evidence type="ECO:0000313" key="16">
    <source>
        <dbReference type="EMBL" id="KAH7289184.1"/>
    </source>
</evidence>
<keyword evidence="5" id="KW-1003">Cell membrane</keyword>
<dbReference type="FunFam" id="3.20.20.80:FF:000005">
    <property type="entry name" value="Glucan endo-1,3-beta-glucosidase 14"/>
    <property type="match status" value="1"/>
</dbReference>
<comment type="caution">
    <text evidence="16">The sequence shown here is derived from an EMBL/GenBank/DDBJ whole genome shotgun (WGS) entry which is preliminary data.</text>
</comment>
<evidence type="ECO:0000256" key="7">
    <source>
        <dbReference type="ARBA" id="ARBA00022729"/>
    </source>
</evidence>
<keyword evidence="6" id="KW-0449">Lipoprotein</keyword>
<dbReference type="EMBL" id="CM035436">
    <property type="protein sequence ID" value="KAH7289184.1"/>
    <property type="molecule type" value="Genomic_DNA"/>
</dbReference>
<dbReference type="Pfam" id="PF07983">
    <property type="entry name" value="X8"/>
    <property type="match status" value="1"/>
</dbReference>
<dbReference type="GO" id="GO:0005886">
    <property type="term" value="C:plasma membrane"/>
    <property type="evidence" value="ECO:0007669"/>
    <property type="project" value="UniProtKB-SubCell"/>
</dbReference>
<evidence type="ECO:0000256" key="3">
    <source>
        <dbReference type="ARBA" id="ARBA00008773"/>
    </source>
</evidence>
<keyword evidence="8" id="KW-0378">Hydrolase</keyword>
<dbReference type="OMA" id="ADNWVAT"/>
<dbReference type="Gene3D" id="1.20.58.1040">
    <property type="match status" value="1"/>
</dbReference>
<dbReference type="Proteomes" id="UP000825935">
    <property type="component" value="Chromosome 31"/>
</dbReference>
<dbReference type="SUPFAM" id="SSF51445">
    <property type="entry name" value="(Trans)glycosidases"/>
    <property type="match status" value="1"/>
</dbReference>
<dbReference type="OrthoDB" id="941679at2759"/>
<evidence type="ECO:0000256" key="9">
    <source>
        <dbReference type="ARBA" id="ARBA00023136"/>
    </source>
</evidence>
<evidence type="ECO:0000259" key="15">
    <source>
        <dbReference type="SMART" id="SM00768"/>
    </source>
</evidence>
<keyword evidence="11" id="KW-0325">Glycoprotein</keyword>
<dbReference type="GO" id="GO:0005975">
    <property type="term" value="P:carbohydrate metabolic process"/>
    <property type="evidence" value="ECO:0007669"/>
    <property type="project" value="InterPro"/>
</dbReference>
<dbReference type="InterPro" id="IPR012946">
    <property type="entry name" value="X8"/>
</dbReference>
<evidence type="ECO:0000256" key="5">
    <source>
        <dbReference type="ARBA" id="ARBA00022475"/>
    </source>
</evidence>
<reference evidence="16" key="1">
    <citation type="submission" date="2021-08" db="EMBL/GenBank/DDBJ databases">
        <title>WGS assembly of Ceratopteris richardii.</title>
        <authorList>
            <person name="Marchant D.B."/>
            <person name="Chen G."/>
            <person name="Jenkins J."/>
            <person name="Shu S."/>
            <person name="Leebens-Mack J."/>
            <person name="Grimwood J."/>
            <person name="Schmutz J."/>
            <person name="Soltis P."/>
            <person name="Soltis D."/>
            <person name="Chen Z.-H."/>
        </authorList>
    </citation>
    <scope>NUCLEOTIDE SEQUENCE</scope>
    <source>
        <strain evidence="16">Whitten #5841</strain>
        <tissue evidence="16">Leaf</tissue>
    </source>
</reference>
<dbReference type="SMART" id="SM00768">
    <property type="entry name" value="X8"/>
    <property type="match status" value="1"/>
</dbReference>
<keyword evidence="10" id="KW-1015">Disulfide bond</keyword>
<keyword evidence="17" id="KW-1185">Reference proteome</keyword>
<name>A0A8T2R026_CERRI</name>
<dbReference type="Gene3D" id="3.20.20.80">
    <property type="entry name" value="Glycosidases"/>
    <property type="match status" value="1"/>
</dbReference>
<dbReference type="FunFam" id="1.20.58.1040:FF:000001">
    <property type="entry name" value="Glucan endo-1,3-beta-glucosidase 4"/>
    <property type="match status" value="1"/>
</dbReference>
<dbReference type="Pfam" id="PF00332">
    <property type="entry name" value="Glyco_hydro_17"/>
    <property type="match status" value="1"/>
</dbReference>
<keyword evidence="14" id="KW-1133">Transmembrane helix</keyword>
<keyword evidence="6" id="KW-0336">GPI-anchor</keyword>
<accession>A0A8T2R026</accession>
<keyword evidence="7" id="KW-0732">Signal</keyword>
<evidence type="ECO:0000256" key="14">
    <source>
        <dbReference type="SAM" id="Phobius"/>
    </source>
</evidence>
<organism evidence="16 17">
    <name type="scientific">Ceratopteris richardii</name>
    <name type="common">Triangle waterfern</name>
    <dbReference type="NCBI Taxonomy" id="49495"/>
    <lineage>
        <taxon>Eukaryota</taxon>
        <taxon>Viridiplantae</taxon>
        <taxon>Streptophyta</taxon>
        <taxon>Embryophyta</taxon>
        <taxon>Tracheophyta</taxon>
        <taxon>Polypodiopsida</taxon>
        <taxon>Polypodiidae</taxon>
        <taxon>Polypodiales</taxon>
        <taxon>Pteridineae</taxon>
        <taxon>Pteridaceae</taxon>
        <taxon>Parkerioideae</taxon>
        <taxon>Ceratopteris</taxon>
    </lineage>
</organism>
<dbReference type="InterPro" id="IPR044965">
    <property type="entry name" value="Glyco_hydro_17_plant"/>
</dbReference>
<keyword evidence="14" id="KW-0812">Transmembrane</keyword>
<evidence type="ECO:0000256" key="2">
    <source>
        <dbReference type="ARBA" id="ARBA00004609"/>
    </source>
</evidence>
<evidence type="ECO:0000256" key="10">
    <source>
        <dbReference type="ARBA" id="ARBA00023157"/>
    </source>
</evidence>
<keyword evidence="12" id="KW-0326">Glycosidase</keyword>
<dbReference type="EC" id="3.2.1.39" evidence="4"/>
<dbReference type="InterPro" id="IPR017853">
    <property type="entry name" value="GH"/>
</dbReference>
<comment type="catalytic activity">
    <reaction evidence="1">
        <text>Hydrolysis of (1-&gt;3)-beta-D-glucosidic linkages in (1-&gt;3)-beta-D-glucans.</text>
        <dbReference type="EC" id="3.2.1.39"/>
    </reaction>
</comment>
<evidence type="ECO:0000256" key="11">
    <source>
        <dbReference type="ARBA" id="ARBA00023180"/>
    </source>
</evidence>
<dbReference type="GO" id="GO:0042973">
    <property type="term" value="F:glucan endo-1,3-beta-D-glucosidase activity"/>
    <property type="evidence" value="ECO:0007669"/>
    <property type="project" value="UniProtKB-EC"/>
</dbReference>
<feature type="domain" description="X8" evidence="15">
    <location>
        <begin position="389"/>
        <end position="474"/>
    </location>
</feature>
<sequence>MMPTQRLLSRRAISTIHLTNLVSSAVILFIFIASYADGRYTIGVNYGQLGDNLLSPHEAVKLIKDMKVGKVKIYDANPPILHELRNSKIKVSVMLPNEQIIAVGMNKSVANDFVRTNISGFYGDTKIRTLLVGNEILSGSNETWPYLVPAMINLHHALREQKLRKVKVSTPLAMNLFQASVFPPSKAAFRTDLVDSVLKPMLKFLARTRSSVFIDVYPFFEWGANPSNISLDFALFDPSAPKYKDENGLEYENLLDVQLDALVSAMAKVGYPDARITISETGWPSKMDLDQKGADIPNAAIFNRRLVKKMLARPPLGTPLRKAKVIDTYIFALFNENLKPGPTTERNFGLLYPNGTHVYDIDLTGNKNESEYEPLPPVPPEAAPGSLKLWCIANPQIDMGALGAALSYACGEGSADCAPIQPGGSCFFPNNTVSHASYAFNDYYNKFHKIGGTCVFAGAADLTTVDPSNGSCKYPPTFV</sequence>
<evidence type="ECO:0000256" key="12">
    <source>
        <dbReference type="ARBA" id="ARBA00023295"/>
    </source>
</evidence>
<feature type="transmembrane region" description="Helical" evidence="14">
    <location>
        <begin position="12"/>
        <end position="36"/>
    </location>
</feature>
<evidence type="ECO:0000256" key="1">
    <source>
        <dbReference type="ARBA" id="ARBA00000382"/>
    </source>
</evidence>
<evidence type="ECO:0000313" key="17">
    <source>
        <dbReference type="Proteomes" id="UP000825935"/>
    </source>
</evidence>
<dbReference type="PANTHER" id="PTHR32227">
    <property type="entry name" value="GLUCAN ENDO-1,3-BETA-GLUCOSIDASE BG1-RELATED-RELATED"/>
    <property type="match status" value="1"/>
</dbReference>
<comment type="similarity">
    <text evidence="3 13">Belongs to the glycosyl hydrolase 17 family.</text>
</comment>
<protein>
    <recommendedName>
        <fullName evidence="4">glucan endo-1,3-beta-D-glucosidase</fullName>
        <ecNumber evidence="4">3.2.1.39</ecNumber>
    </recommendedName>
</protein>
<evidence type="ECO:0000256" key="8">
    <source>
        <dbReference type="ARBA" id="ARBA00022801"/>
    </source>
</evidence>
<gene>
    <name evidence="16" type="ORF">KP509_31G062400</name>
</gene>
<evidence type="ECO:0000256" key="4">
    <source>
        <dbReference type="ARBA" id="ARBA00012780"/>
    </source>
</evidence>
<dbReference type="GO" id="GO:0009506">
    <property type="term" value="C:plasmodesma"/>
    <property type="evidence" value="ECO:0007669"/>
    <property type="project" value="UniProtKB-ARBA"/>
</dbReference>